<name>A0A382Q403_9ZZZZ</name>
<organism evidence="6">
    <name type="scientific">marine metagenome</name>
    <dbReference type="NCBI Taxonomy" id="408172"/>
    <lineage>
        <taxon>unclassified sequences</taxon>
        <taxon>metagenomes</taxon>
        <taxon>ecological metagenomes</taxon>
    </lineage>
</organism>
<comment type="subcellular location">
    <subcellularLocation>
        <location evidence="1">Membrane</location>
        <topology evidence="1">Single-pass membrane protein</topology>
    </subcellularLocation>
</comment>
<evidence type="ECO:0000256" key="4">
    <source>
        <dbReference type="ARBA" id="ARBA00022989"/>
    </source>
</evidence>
<feature type="non-terminal residue" evidence="6">
    <location>
        <position position="337"/>
    </location>
</feature>
<dbReference type="EMBL" id="UINC01111449">
    <property type="protein sequence ID" value="SVC79678.1"/>
    <property type="molecule type" value="Genomic_DNA"/>
</dbReference>
<accession>A0A382Q403</accession>
<keyword evidence="4" id="KW-1133">Transmembrane helix</keyword>
<sequence length="337" mass="36134">FESGNKVLFGDYNGYFRIVNPDGSDACWFNTGNQIWGSPAVNDIDNNGDLEIIITSKSQHLYVLDDECNLELDFDAEQYLMGTPAIGNLDDDPEKEIVFGGYTNPGTLFAINHDGSSVENFPLELGEKIQRGVALADFNGNGKDDIVCGTDDEHIYLIYDDGTIADGFPFTAASDFRTAPIVIDVNGSKIIFAGSRDNTFYAINADGSLRFEVQTGDDIPSSAGIVETNSGPAVFFGSEDGFLYGVDMDGNPLTGWPKDTGIDVIGSPVFADLDSDGSPEVIATNGGVDFLVFRLDGSPFDEIPIEFELPFVSSPSVADLDMDGDLELLAGTSESVV</sequence>
<dbReference type="Pfam" id="PF13517">
    <property type="entry name" value="FG-GAP_3"/>
    <property type="match status" value="1"/>
</dbReference>
<evidence type="ECO:0000256" key="5">
    <source>
        <dbReference type="ARBA" id="ARBA00023136"/>
    </source>
</evidence>
<dbReference type="InterPro" id="IPR045232">
    <property type="entry name" value="FAM234"/>
</dbReference>
<dbReference type="InterPro" id="IPR013517">
    <property type="entry name" value="FG-GAP"/>
</dbReference>
<feature type="non-terminal residue" evidence="6">
    <location>
        <position position="1"/>
    </location>
</feature>
<protein>
    <submittedName>
        <fullName evidence="6">Uncharacterized protein</fullName>
    </submittedName>
</protein>
<dbReference type="AlphaFoldDB" id="A0A382Q403"/>
<dbReference type="PANTHER" id="PTHR21419">
    <property type="match status" value="1"/>
</dbReference>
<dbReference type="Gene3D" id="2.40.10.480">
    <property type="match status" value="1"/>
</dbReference>
<dbReference type="SUPFAM" id="SSF69318">
    <property type="entry name" value="Integrin alpha N-terminal domain"/>
    <property type="match status" value="1"/>
</dbReference>
<evidence type="ECO:0000313" key="6">
    <source>
        <dbReference type="EMBL" id="SVC79678.1"/>
    </source>
</evidence>
<keyword evidence="5" id="KW-0472">Membrane</keyword>
<proteinExistence type="predicted"/>
<keyword evidence="3" id="KW-0732">Signal</keyword>
<evidence type="ECO:0000256" key="3">
    <source>
        <dbReference type="ARBA" id="ARBA00022729"/>
    </source>
</evidence>
<evidence type="ECO:0000256" key="1">
    <source>
        <dbReference type="ARBA" id="ARBA00004167"/>
    </source>
</evidence>
<dbReference type="InterPro" id="IPR015943">
    <property type="entry name" value="WD40/YVTN_repeat-like_dom_sf"/>
</dbReference>
<gene>
    <name evidence="6" type="ORF">METZ01_LOCUS332532</name>
</gene>
<reference evidence="6" key="1">
    <citation type="submission" date="2018-05" db="EMBL/GenBank/DDBJ databases">
        <authorList>
            <person name="Lanie J.A."/>
            <person name="Ng W.-L."/>
            <person name="Kazmierczak K.M."/>
            <person name="Andrzejewski T.M."/>
            <person name="Davidsen T.M."/>
            <person name="Wayne K.J."/>
            <person name="Tettelin H."/>
            <person name="Glass J.I."/>
            <person name="Rusch D."/>
            <person name="Podicherti R."/>
            <person name="Tsui H.-C.T."/>
            <person name="Winkler M.E."/>
        </authorList>
    </citation>
    <scope>NUCLEOTIDE SEQUENCE</scope>
</reference>
<dbReference type="Gene3D" id="2.130.10.10">
    <property type="entry name" value="YVTN repeat-like/Quinoprotein amine dehydrogenase"/>
    <property type="match status" value="1"/>
</dbReference>
<dbReference type="InterPro" id="IPR028994">
    <property type="entry name" value="Integrin_alpha_N"/>
</dbReference>
<dbReference type="GO" id="GO:0016020">
    <property type="term" value="C:membrane"/>
    <property type="evidence" value="ECO:0007669"/>
    <property type="project" value="UniProtKB-SubCell"/>
</dbReference>
<evidence type="ECO:0000256" key="2">
    <source>
        <dbReference type="ARBA" id="ARBA00022692"/>
    </source>
</evidence>
<dbReference type="PANTHER" id="PTHR21419:SF23">
    <property type="entry name" value="PROTEIN DEFECTIVE IN EXINE FORMATION 1"/>
    <property type="match status" value="1"/>
</dbReference>
<keyword evidence="2" id="KW-0812">Transmembrane</keyword>